<dbReference type="EMBL" id="AP023177">
    <property type="protein sequence ID" value="BCF95135.1"/>
    <property type="molecule type" value="Genomic_DNA"/>
</dbReference>
<evidence type="ECO:0000313" key="3">
    <source>
        <dbReference type="Proteomes" id="UP000510888"/>
    </source>
</evidence>
<accession>A0A7I8C3D5</accession>
<sequence>MPLRPVPYMRSELSPASRSVDTVAQPSSLHPMKVELSRESRRGKWAELDNCIAEQSIVTLSN</sequence>
<keyword evidence="3" id="KW-1185">Reference proteome</keyword>
<organism evidence="2 3">
    <name type="scientific">Paraburkholderia largidicola</name>
    <dbReference type="NCBI Taxonomy" id="3014751"/>
    <lineage>
        <taxon>Bacteria</taxon>
        <taxon>Pseudomonadati</taxon>
        <taxon>Pseudomonadota</taxon>
        <taxon>Betaproteobacteria</taxon>
        <taxon>Burkholderiales</taxon>
        <taxon>Burkholderiaceae</taxon>
        <taxon>Paraburkholderia</taxon>
    </lineage>
</organism>
<proteinExistence type="predicted"/>
<geneLocation type="plasmid" evidence="2 3">
    <name>PPGU16_p2</name>
</geneLocation>
<evidence type="ECO:0000313" key="2">
    <source>
        <dbReference type="EMBL" id="BCF95135.1"/>
    </source>
</evidence>
<protein>
    <submittedName>
        <fullName evidence="2">Uncharacterized protein</fullName>
    </submittedName>
</protein>
<feature type="compositionally biased region" description="Polar residues" evidence="1">
    <location>
        <begin position="14"/>
        <end position="27"/>
    </location>
</feature>
<evidence type="ECO:0000256" key="1">
    <source>
        <dbReference type="SAM" id="MobiDB-lite"/>
    </source>
</evidence>
<name>A0A7I8C3D5_9BURK</name>
<keyword evidence="2" id="KW-0614">Plasmid</keyword>
<dbReference type="Proteomes" id="UP000510888">
    <property type="component" value="Plasmid PPGU16_p2"/>
</dbReference>
<dbReference type="KEGG" id="plad:PPGU16_82020"/>
<feature type="region of interest" description="Disordered" evidence="1">
    <location>
        <begin position="1"/>
        <end position="27"/>
    </location>
</feature>
<dbReference type="AlphaFoldDB" id="A0A7I8C3D5"/>
<reference evidence="2 3" key="1">
    <citation type="journal article" date="2020" name="Genes (Basel)">
        <title>Genomic Comparison of Insect Gut Symbionts from Divergent Burkholderia Subclades.</title>
        <authorList>
            <person name="Takeshita K."/>
            <person name="Kikuchi Y."/>
        </authorList>
    </citation>
    <scope>NUCLEOTIDE SEQUENCE [LARGE SCALE GENOMIC DNA]</scope>
    <source>
        <strain evidence="2 3">PGU16</strain>
        <plasmid evidence="2 3">PPGU16_p2</plasmid>
    </source>
</reference>
<gene>
    <name evidence="2" type="ORF">PPGU16_82020</name>
</gene>